<keyword evidence="12" id="KW-1185">Reference proteome</keyword>
<comment type="function">
    <text evidence="9">Catalyzes the condensation of para-aminobenzoate (pABA) with 6-hydroxymethyl-7,8-dihydropterin diphosphate (DHPt-PP) to form 7,8-dihydropteroate (H2Pte), the immediate precursor of folate derivatives.</text>
</comment>
<dbReference type="Gene3D" id="3.20.20.20">
    <property type="entry name" value="Dihydropteroate synthase-like"/>
    <property type="match status" value="1"/>
</dbReference>
<evidence type="ECO:0000256" key="6">
    <source>
        <dbReference type="ARBA" id="ARBA00022723"/>
    </source>
</evidence>
<evidence type="ECO:0000256" key="9">
    <source>
        <dbReference type="RuleBase" id="RU361205"/>
    </source>
</evidence>
<organism evidence="11 12">
    <name type="scientific">Psychrosphaera algicola</name>
    <dbReference type="NCBI Taxonomy" id="3023714"/>
    <lineage>
        <taxon>Bacteria</taxon>
        <taxon>Pseudomonadati</taxon>
        <taxon>Pseudomonadota</taxon>
        <taxon>Gammaproteobacteria</taxon>
        <taxon>Alteromonadales</taxon>
        <taxon>Pseudoalteromonadaceae</taxon>
        <taxon>Psychrosphaera</taxon>
    </lineage>
</organism>
<dbReference type="InterPro" id="IPR011005">
    <property type="entry name" value="Dihydropteroate_synth-like_sf"/>
</dbReference>
<comment type="catalytic activity">
    <reaction evidence="1">
        <text>(7,8-dihydropterin-6-yl)methyl diphosphate + 4-aminobenzoate = 7,8-dihydropteroate + diphosphate</text>
        <dbReference type="Rhea" id="RHEA:19949"/>
        <dbReference type="ChEBI" id="CHEBI:17836"/>
        <dbReference type="ChEBI" id="CHEBI:17839"/>
        <dbReference type="ChEBI" id="CHEBI:33019"/>
        <dbReference type="ChEBI" id="CHEBI:72950"/>
        <dbReference type="EC" id="2.5.1.15"/>
    </reaction>
</comment>
<keyword evidence="6 9" id="KW-0479">Metal-binding</keyword>
<keyword evidence="7 9" id="KW-0460">Magnesium</keyword>
<dbReference type="PANTHER" id="PTHR20941">
    <property type="entry name" value="FOLATE SYNTHESIS PROTEINS"/>
    <property type="match status" value="1"/>
</dbReference>
<dbReference type="GO" id="GO:0004156">
    <property type="term" value="F:dihydropteroate synthase activity"/>
    <property type="evidence" value="ECO:0007669"/>
    <property type="project" value="UniProtKB-EC"/>
</dbReference>
<dbReference type="SUPFAM" id="SSF51717">
    <property type="entry name" value="Dihydropteroate synthetase-like"/>
    <property type="match status" value="1"/>
</dbReference>
<dbReference type="NCBIfam" id="TIGR01496">
    <property type="entry name" value="DHPS"/>
    <property type="match status" value="1"/>
</dbReference>
<dbReference type="InterPro" id="IPR006390">
    <property type="entry name" value="DHP_synth_dom"/>
</dbReference>
<dbReference type="InterPro" id="IPR045031">
    <property type="entry name" value="DHP_synth-like"/>
</dbReference>
<evidence type="ECO:0000256" key="3">
    <source>
        <dbReference type="ARBA" id="ARBA00004763"/>
    </source>
</evidence>
<evidence type="ECO:0000256" key="2">
    <source>
        <dbReference type="ARBA" id="ARBA00001946"/>
    </source>
</evidence>
<name>A0ABT5FB12_9GAMM</name>
<evidence type="ECO:0000256" key="5">
    <source>
        <dbReference type="ARBA" id="ARBA00022679"/>
    </source>
</evidence>
<dbReference type="Pfam" id="PF00809">
    <property type="entry name" value="Pterin_bind"/>
    <property type="match status" value="1"/>
</dbReference>
<dbReference type="PROSITE" id="PS50972">
    <property type="entry name" value="PTERIN_BINDING"/>
    <property type="match status" value="1"/>
</dbReference>
<reference evidence="11 12" key="1">
    <citation type="submission" date="2023-01" db="EMBL/GenBank/DDBJ databases">
        <title>Psychrosphaera sp. nov., isolated from marine algae.</title>
        <authorList>
            <person name="Bayburt H."/>
            <person name="Choi B.J."/>
            <person name="Kim J.M."/>
            <person name="Choi D.G."/>
            <person name="Jeon C.O."/>
        </authorList>
    </citation>
    <scope>NUCLEOTIDE SEQUENCE [LARGE SCALE GENOMIC DNA]</scope>
    <source>
        <strain evidence="11 12">G1-22</strain>
    </source>
</reference>
<gene>
    <name evidence="11" type="primary">folP</name>
    <name evidence="11" type="ORF">PN838_08065</name>
</gene>
<protein>
    <recommendedName>
        <fullName evidence="4 9">Dihydropteroate synthase</fullName>
        <shortName evidence="9">DHPS</shortName>
        <ecNumber evidence="4 9">2.5.1.15</ecNumber>
    </recommendedName>
    <alternativeName>
        <fullName evidence="9">Dihydropteroate pyrophosphorylase</fullName>
    </alternativeName>
</protein>
<dbReference type="EC" id="2.5.1.15" evidence="4 9"/>
<dbReference type="PANTHER" id="PTHR20941:SF1">
    <property type="entry name" value="FOLIC ACID SYNTHESIS PROTEIN FOL1"/>
    <property type="match status" value="1"/>
</dbReference>
<comment type="caution">
    <text evidence="11">The sequence shown here is derived from an EMBL/GenBank/DDBJ whole genome shotgun (WGS) entry which is preliminary data.</text>
</comment>
<evidence type="ECO:0000256" key="4">
    <source>
        <dbReference type="ARBA" id="ARBA00012458"/>
    </source>
</evidence>
<sequence length="274" mass="29543">MFNLTKLETPIIMAILNVTPDSFSDGGKFTQLDASIKHAELMLSQGADIIDLGGESTRPGAPEVSLDEELSRVLPVIEKLKSEFGCLISLDTSKPEVMREGINSGVDLINDVCALTVGNAVEVVANSNVPVCLMHMQGTPRTMQSEPEYSDVVTDVSAFLAERINTCLEAGIDKSRICIDLGFGFGKTLSQNYQLLNRLDEFESLGLPLLAGLSRKSMIGNLLGLAPDKRALASVICATLALTKGAKILRVHDVAETKQALDLFKATYYGVNHE</sequence>
<feature type="domain" description="Pterin-binding" evidence="10">
    <location>
        <begin position="10"/>
        <end position="262"/>
    </location>
</feature>
<dbReference type="CDD" id="cd00739">
    <property type="entry name" value="DHPS"/>
    <property type="match status" value="1"/>
</dbReference>
<comment type="pathway">
    <text evidence="3 9">Cofactor biosynthesis; tetrahydrofolate biosynthesis; 7,8-dihydrofolate from 2-amino-4-hydroxy-6-hydroxymethyl-7,8-dihydropteridine diphosphate and 4-aminobenzoate: step 1/2.</text>
</comment>
<evidence type="ECO:0000259" key="10">
    <source>
        <dbReference type="PROSITE" id="PS50972"/>
    </source>
</evidence>
<evidence type="ECO:0000256" key="1">
    <source>
        <dbReference type="ARBA" id="ARBA00000012"/>
    </source>
</evidence>
<comment type="similarity">
    <text evidence="9">Belongs to the DHPS family.</text>
</comment>
<dbReference type="PROSITE" id="PS00792">
    <property type="entry name" value="DHPS_1"/>
    <property type="match status" value="1"/>
</dbReference>
<accession>A0ABT5FB12</accession>
<proteinExistence type="inferred from homology"/>
<dbReference type="EMBL" id="JAQOMS010000002">
    <property type="protein sequence ID" value="MDC2888730.1"/>
    <property type="molecule type" value="Genomic_DNA"/>
</dbReference>
<keyword evidence="5 9" id="KW-0808">Transferase</keyword>
<dbReference type="Proteomes" id="UP001528411">
    <property type="component" value="Unassembled WGS sequence"/>
</dbReference>
<dbReference type="InterPro" id="IPR000489">
    <property type="entry name" value="Pterin-binding_dom"/>
</dbReference>
<comment type="cofactor">
    <cofactor evidence="2 9">
        <name>Mg(2+)</name>
        <dbReference type="ChEBI" id="CHEBI:18420"/>
    </cofactor>
</comment>
<evidence type="ECO:0000256" key="8">
    <source>
        <dbReference type="ARBA" id="ARBA00022909"/>
    </source>
</evidence>
<evidence type="ECO:0000313" key="11">
    <source>
        <dbReference type="EMBL" id="MDC2888730.1"/>
    </source>
</evidence>
<evidence type="ECO:0000313" key="12">
    <source>
        <dbReference type="Proteomes" id="UP001528411"/>
    </source>
</evidence>
<dbReference type="PROSITE" id="PS00793">
    <property type="entry name" value="DHPS_2"/>
    <property type="match status" value="1"/>
</dbReference>
<keyword evidence="8 9" id="KW-0289">Folate biosynthesis</keyword>
<evidence type="ECO:0000256" key="7">
    <source>
        <dbReference type="ARBA" id="ARBA00022842"/>
    </source>
</evidence>